<dbReference type="RefSeq" id="WP_057952620.1">
    <property type="nucleotide sequence ID" value="NZ_CP013118.1"/>
</dbReference>
<protein>
    <recommendedName>
        <fullName evidence="3">Lipocalin-like domain-containing protein</fullName>
    </recommendedName>
</protein>
<dbReference type="KEGG" id="blq:L21SP5_01486"/>
<dbReference type="EMBL" id="CP013118">
    <property type="protein sequence ID" value="ALO15134.1"/>
    <property type="molecule type" value="Genomic_DNA"/>
</dbReference>
<evidence type="ECO:0000313" key="1">
    <source>
        <dbReference type="EMBL" id="ALO15134.1"/>
    </source>
</evidence>
<reference evidence="1 2" key="1">
    <citation type="submission" date="2015-11" db="EMBL/GenBank/DDBJ databases">
        <title>Description and complete genome sequence of a novel strain predominating in hypersaline microbial mats and representing a new family of the Bacteriodetes phylum.</title>
        <authorList>
            <person name="Spring S."/>
            <person name="Bunk B."/>
            <person name="Sproer C."/>
            <person name="Klenk H.-P."/>
        </authorList>
    </citation>
    <scope>NUCLEOTIDE SEQUENCE [LARGE SCALE GENOMIC DNA]</scope>
    <source>
        <strain evidence="1 2">L21-Spi-D4</strain>
    </source>
</reference>
<evidence type="ECO:0008006" key="3">
    <source>
        <dbReference type="Google" id="ProtNLM"/>
    </source>
</evidence>
<accession>A0A0S2HYP3</accession>
<dbReference type="Proteomes" id="UP000064893">
    <property type="component" value="Chromosome"/>
</dbReference>
<dbReference type="PROSITE" id="PS51257">
    <property type="entry name" value="PROKAR_LIPOPROTEIN"/>
    <property type="match status" value="1"/>
</dbReference>
<evidence type="ECO:0000313" key="2">
    <source>
        <dbReference type="Proteomes" id="UP000064893"/>
    </source>
</evidence>
<sequence>MKKTVLILLTLVFAIAACEKEDEKTYDQTDLYGTWKQITPYPAEEDHDSAFHIFTETEYEIKTYSNGYPTSFTFEYTFDGKSFKYNLGVDITNKINTLTSTKLDFTMSAMGTSENYSCTKVE</sequence>
<name>A0A0S2HYP3_9BACT</name>
<keyword evidence="2" id="KW-1185">Reference proteome</keyword>
<organism evidence="1 2">
    <name type="scientific">Salinivirga cyanobacteriivorans</name>
    <dbReference type="NCBI Taxonomy" id="1307839"/>
    <lineage>
        <taxon>Bacteria</taxon>
        <taxon>Pseudomonadati</taxon>
        <taxon>Bacteroidota</taxon>
        <taxon>Bacteroidia</taxon>
        <taxon>Bacteroidales</taxon>
        <taxon>Salinivirgaceae</taxon>
        <taxon>Salinivirga</taxon>
    </lineage>
</organism>
<dbReference type="AlphaFoldDB" id="A0A0S2HYP3"/>
<gene>
    <name evidence="1" type="ORF">L21SP5_01486</name>
</gene>
<proteinExistence type="predicted"/>